<keyword evidence="3" id="KW-1185">Reference proteome</keyword>
<feature type="region of interest" description="Disordered" evidence="1">
    <location>
        <begin position="297"/>
        <end position="331"/>
    </location>
</feature>
<gene>
    <name evidence="2" type="ORF">POPTR_008G001032</name>
</gene>
<evidence type="ECO:0000313" key="3">
    <source>
        <dbReference type="Proteomes" id="UP000006729"/>
    </source>
</evidence>
<dbReference type="PANTHER" id="PTHR36337">
    <property type="entry name" value="OBSCURIN-LIKE PROTEIN"/>
    <property type="match status" value="1"/>
</dbReference>
<feature type="compositionally biased region" description="Polar residues" evidence="1">
    <location>
        <begin position="313"/>
        <end position="331"/>
    </location>
</feature>
<sequence>METSVLILVSFSCLEYFRRMRLSEYMDTIRGVVVSAQENETACVSFVESMPTYVDLTNPQEFQQKVDYIWFKDEVQTARILFYLRVIPTCIERLPGSVFSRVVAPTMFLYMGHPNGKVARASHSMFAAFISSGKDSNENERSLLKEQLVFYYMQRSLAGFPGITPFEGMASGVAALVRNLPAGSPATFYCINSLVEKASKLRTDIATQKPDMWKNWEGESEPCKKILELLLRLISLVDIQVLPDLMKLLAQLLVELPKEGQNVVLNELYAQVAESDDVTRKPTLVSWLQSVSYLCSQSTSGSAPSKGTGGEGTSASSLRDPSNWNGINARL</sequence>
<dbReference type="STRING" id="3694.A0A3N7GX29"/>
<proteinExistence type="predicted"/>
<dbReference type="PANTHER" id="PTHR36337:SF1">
    <property type="entry name" value="OBSCURIN-LIKE PROTEIN"/>
    <property type="match status" value="1"/>
</dbReference>
<dbReference type="InParanoid" id="A0A3N7GX29"/>
<dbReference type="EMBL" id="CM009297">
    <property type="protein sequence ID" value="RQO93954.1"/>
    <property type="molecule type" value="Genomic_DNA"/>
</dbReference>
<accession>A0A3N7GX29</accession>
<name>A0A3N7GX29_POPTR</name>
<dbReference type="AlphaFoldDB" id="A0A3N7GX29"/>
<reference evidence="2 3" key="1">
    <citation type="journal article" date="2006" name="Science">
        <title>The genome of black cottonwood, Populus trichocarpa (Torr. &amp; Gray).</title>
        <authorList>
            <person name="Tuskan G.A."/>
            <person name="Difazio S."/>
            <person name="Jansson S."/>
            <person name="Bohlmann J."/>
            <person name="Grigoriev I."/>
            <person name="Hellsten U."/>
            <person name="Putnam N."/>
            <person name="Ralph S."/>
            <person name="Rombauts S."/>
            <person name="Salamov A."/>
            <person name="Schein J."/>
            <person name="Sterck L."/>
            <person name="Aerts A."/>
            <person name="Bhalerao R.R."/>
            <person name="Bhalerao R.P."/>
            <person name="Blaudez D."/>
            <person name="Boerjan W."/>
            <person name="Brun A."/>
            <person name="Brunner A."/>
            <person name="Busov V."/>
            <person name="Campbell M."/>
            <person name="Carlson J."/>
            <person name="Chalot M."/>
            <person name="Chapman J."/>
            <person name="Chen G.L."/>
            <person name="Cooper D."/>
            <person name="Coutinho P.M."/>
            <person name="Couturier J."/>
            <person name="Covert S."/>
            <person name="Cronk Q."/>
            <person name="Cunningham R."/>
            <person name="Davis J."/>
            <person name="Degroeve S."/>
            <person name="Dejardin A."/>
            <person name="Depamphilis C."/>
            <person name="Detter J."/>
            <person name="Dirks B."/>
            <person name="Dubchak I."/>
            <person name="Duplessis S."/>
            <person name="Ehlting J."/>
            <person name="Ellis B."/>
            <person name="Gendler K."/>
            <person name="Goodstein D."/>
            <person name="Gribskov M."/>
            <person name="Grimwood J."/>
            <person name="Groover A."/>
            <person name="Gunter L."/>
            <person name="Hamberger B."/>
            <person name="Heinze B."/>
            <person name="Helariutta Y."/>
            <person name="Henrissat B."/>
            <person name="Holligan D."/>
            <person name="Holt R."/>
            <person name="Huang W."/>
            <person name="Islam-Faridi N."/>
            <person name="Jones S."/>
            <person name="Jones-Rhoades M."/>
            <person name="Jorgensen R."/>
            <person name="Joshi C."/>
            <person name="Kangasjarvi J."/>
            <person name="Karlsson J."/>
            <person name="Kelleher C."/>
            <person name="Kirkpatrick R."/>
            <person name="Kirst M."/>
            <person name="Kohler A."/>
            <person name="Kalluri U."/>
            <person name="Larimer F."/>
            <person name="Leebens-Mack J."/>
            <person name="Leple J.C."/>
            <person name="Locascio P."/>
            <person name="Lou Y."/>
            <person name="Lucas S."/>
            <person name="Martin F."/>
            <person name="Montanini B."/>
            <person name="Napoli C."/>
            <person name="Nelson D.R."/>
            <person name="Nelson C."/>
            <person name="Nieminen K."/>
            <person name="Nilsson O."/>
            <person name="Pereda V."/>
            <person name="Peter G."/>
            <person name="Philippe R."/>
            <person name="Pilate G."/>
            <person name="Poliakov A."/>
            <person name="Razumovskaya J."/>
            <person name="Richardson P."/>
            <person name="Rinaldi C."/>
            <person name="Ritland K."/>
            <person name="Rouze P."/>
            <person name="Ryaboy D."/>
            <person name="Schmutz J."/>
            <person name="Schrader J."/>
            <person name="Segerman B."/>
            <person name="Shin H."/>
            <person name="Siddiqui A."/>
            <person name="Sterky F."/>
            <person name="Terry A."/>
            <person name="Tsai C.J."/>
            <person name="Uberbacher E."/>
            <person name="Unneberg P."/>
            <person name="Vahala J."/>
            <person name="Wall K."/>
            <person name="Wessler S."/>
            <person name="Yang G."/>
            <person name="Yin T."/>
            <person name="Douglas C."/>
            <person name="Marra M."/>
            <person name="Sandberg G."/>
            <person name="Van de Peer Y."/>
            <person name="Rokhsar D."/>
        </authorList>
    </citation>
    <scope>NUCLEOTIDE SEQUENCE [LARGE SCALE GENOMIC DNA]</scope>
    <source>
        <strain evidence="3">cv. Nisqually</strain>
    </source>
</reference>
<evidence type="ECO:0000313" key="2">
    <source>
        <dbReference type="EMBL" id="RQO93954.1"/>
    </source>
</evidence>
<evidence type="ECO:0000256" key="1">
    <source>
        <dbReference type="SAM" id="MobiDB-lite"/>
    </source>
</evidence>
<organism evidence="2 3">
    <name type="scientific">Populus trichocarpa</name>
    <name type="common">Western balsam poplar</name>
    <name type="synonym">Populus balsamifera subsp. trichocarpa</name>
    <dbReference type="NCBI Taxonomy" id="3694"/>
    <lineage>
        <taxon>Eukaryota</taxon>
        <taxon>Viridiplantae</taxon>
        <taxon>Streptophyta</taxon>
        <taxon>Embryophyta</taxon>
        <taxon>Tracheophyta</taxon>
        <taxon>Spermatophyta</taxon>
        <taxon>Magnoliopsida</taxon>
        <taxon>eudicotyledons</taxon>
        <taxon>Gunneridae</taxon>
        <taxon>Pentapetalae</taxon>
        <taxon>rosids</taxon>
        <taxon>fabids</taxon>
        <taxon>Malpighiales</taxon>
        <taxon>Salicaceae</taxon>
        <taxon>Saliceae</taxon>
        <taxon>Populus</taxon>
    </lineage>
</organism>
<dbReference type="Proteomes" id="UP000006729">
    <property type="component" value="Chromosome 8"/>
</dbReference>
<protein>
    <submittedName>
        <fullName evidence="2">Uncharacterized protein</fullName>
    </submittedName>
</protein>